<evidence type="ECO:0000313" key="2">
    <source>
        <dbReference type="EMBL" id="SEH42854.1"/>
    </source>
</evidence>
<feature type="transmembrane region" description="Helical" evidence="1">
    <location>
        <begin position="156"/>
        <end position="182"/>
    </location>
</feature>
<keyword evidence="3" id="KW-1185">Reference proteome</keyword>
<keyword evidence="1" id="KW-0813">Transport</keyword>
<feature type="transmembrane region" description="Helical" evidence="1">
    <location>
        <begin position="48"/>
        <end position="70"/>
    </location>
</feature>
<keyword evidence="1" id="KW-1003">Cell membrane</keyword>
<dbReference type="Proteomes" id="UP000199135">
    <property type="component" value="Unassembled WGS sequence"/>
</dbReference>
<dbReference type="PANTHER" id="PTHR34300">
    <property type="entry name" value="QUEUOSINE PRECURSOR TRANSPORTER-RELATED"/>
    <property type="match status" value="1"/>
</dbReference>
<keyword evidence="1" id="KW-0812">Transmembrane</keyword>
<dbReference type="HAMAP" id="MF_02088">
    <property type="entry name" value="Q_prec_transport"/>
    <property type="match status" value="1"/>
</dbReference>
<accession>A0A1H6I9I1</accession>
<dbReference type="RefSeq" id="WP_078686996.1">
    <property type="nucleotide sequence ID" value="NZ_FNWT01000002.1"/>
</dbReference>
<dbReference type="PANTHER" id="PTHR34300:SF2">
    <property type="entry name" value="QUEUOSINE PRECURSOR TRANSPORTER-RELATED"/>
    <property type="match status" value="1"/>
</dbReference>
<feature type="transmembrane region" description="Helical" evidence="1">
    <location>
        <begin position="82"/>
        <end position="102"/>
    </location>
</feature>
<dbReference type="EMBL" id="FNWT01000002">
    <property type="protein sequence ID" value="SEH42854.1"/>
    <property type="molecule type" value="Genomic_DNA"/>
</dbReference>
<name>A0A1H6I9I1_9ACTN</name>
<protein>
    <recommendedName>
        <fullName evidence="1">Probable queuosine precursor transporter</fullName>
        <shortName evidence="1">Q precursor transporter</shortName>
    </recommendedName>
</protein>
<dbReference type="NCBIfam" id="TIGR00697">
    <property type="entry name" value="queuosine precursor transporter"/>
    <property type="match status" value="1"/>
</dbReference>
<proteinExistence type="inferred from homology"/>
<dbReference type="Pfam" id="PF02592">
    <property type="entry name" value="Vut_1"/>
    <property type="match status" value="1"/>
</dbReference>
<gene>
    <name evidence="2" type="ORF">SAMN05216447_102112</name>
</gene>
<keyword evidence="1" id="KW-0472">Membrane</keyword>
<feature type="transmembrane region" description="Helical" evidence="1">
    <location>
        <begin position="188"/>
        <end position="211"/>
    </location>
</feature>
<dbReference type="InterPro" id="IPR003744">
    <property type="entry name" value="YhhQ"/>
</dbReference>
<feature type="transmembrane region" description="Helical" evidence="1">
    <location>
        <begin position="21"/>
        <end position="42"/>
    </location>
</feature>
<evidence type="ECO:0000313" key="3">
    <source>
        <dbReference type="Proteomes" id="UP000199135"/>
    </source>
</evidence>
<comment type="caution">
    <text evidence="2">The sequence shown here is derived from an EMBL/GenBank/DDBJ whole genome shotgun (WGS) entry which is preliminary data.</text>
</comment>
<evidence type="ECO:0000256" key="1">
    <source>
        <dbReference type="HAMAP-Rule" id="MF_02088"/>
    </source>
</evidence>
<organism evidence="2 3">
    <name type="scientific">Parafannyhessea umbonata</name>
    <dbReference type="NCBI Taxonomy" id="604330"/>
    <lineage>
        <taxon>Bacteria</taxon>
        <taxon>Bacillati</taxon>
        <taxon>Actinomycetota</taxon>
        <taxon>Coriobacteriia</taxon>
        <taxon>Coriobacteriales</taxon>
        <taxon>Atopobiaceae</taxon>
        <taxon>Parafannyhessea</taxon>
    </lineage>
</organism>
<keyword evidence="1" id="KW-1133">Transmembrane helix</keyword>
<comment type="similarity">
    <text evidence="1">Belongs to the vitamin uptake transporter (VUT/ECF) (TC 2.A.88) family. Q precursor transporter subfamily.</text>
</comment>
<reference evidence="2 3" key="1">
    <citation type="submission" date="2016-10" db="EMBL/GenBank/DDBJ databases">
        <authorList>
            <person name="Varghese N."/>
            <person name="Submissions S."/>
        </authorList>
    </citation>
    <scope>NUCLEOTIDE SEQUENCE [LARGE SCALE GENOMIC DNA]</scope>
    <source>
        <strain evidence="2 3">WCP15</strain>
    </source>
</reference>
<feature type="transmembrane region" description="Helical" evidence="1">
    <location>
        <begin position="114"/>
        <end position="135"/>
    </location>
</feature>
<sequence>MNNQTDANGIADDGKAVGRRFHLLQTLTALSVASLVASNIITNKQTDILGFAITCGSFTIPIDYIVSDVLAEVYGYREARRATIIAFLCDLLCVAFFTLTLAAPQFATFTAQDAFQTVLGSTPRILVASFTAYVVGSLSNAKVMELMHVRDGEGRLALRCIASTVVGETLDMTVFSLMAFAGVLPWDVIFQMIVVASVVKVAVECVCYPLVTRRVIGWAKGL</sequence>
<comment type="function">
    <text evidence="1">Involved in the import of queuosine (Q) precursors, required for Q precursor salvage.</text>
</comment>
<comment type="subcellular location">
    <subcellularLocation>
        <location evidence="1">Cell membrane</location>
        <topology evidence="1">Multi-pass membrane protein</topology>
    </subcellularLocation>
</comment>